<keyword evidence="8" id="KW-0665">Pyrimidine biosynthesis</keyword>
<evidence type="ECO:0000259" key="9">
    <source>
        <dbReference type="Pfam" id="PF00156"/>
    </source>
</evidence>
<dbReference type="GO" id="GO:0044205">
    <property type="term" value="P:'de novo' UMP biosynthetic process"/>
    <property type="evidence" value="ECO:0007669"/>
    <property type="project" value="UniProtKB-UniPathway"/>
</dbReference>
<dbReference type="Gene3D" id="3.40.50.2020">
    <property type="match status" value="1"/>
</dbReference>
<dbReference type="InterPro" id="IPR004467">
    <property type="entry name" value="Or_phspho_trans_dom"/>
</dbReference>
<dbReference type="GO" id="GO:0005737">
    <property type="term" value="C:cytoplasm"/>
    <property type="evidence" value="ECO:0007669"/>
    <property type="project" value="TreeGrafter"/>
</dbReference>
<dbReference type="FunFam" id="3.40.50.2020:FF:000008">
    <property type="entry name" value="Orotate phosphoribosyltransferase"/>
    <property type="match status" value="1"/>
</dbReference>
<evidence type="ECO:0000256" key="1">
    <source>
        <dbReference type="ARBA" id="ARBA00003769"/>
    </source>
</evidence>
<dbReference type="GO" id="GO:0006207">
    <property type="term" value="P:'de novo' pyrimidine nucleobase biosynthetic process"/>
    <property type="evidence" value="ECO:0007669"/>
    <property type="project" value="TreeGrafter"/>
</dbReference>
<dbReference type="NCBIfam" id="TIGR00336">
    <property type="entry name" value="pyrE"/>
    <property type="match status" value="1"/>
</dbReference>
<sequence length="222" mass="24108">MPQSVDHQAIFIDSALESQALKFGQFTLKSGRVSPYFFNLGLFNTGLNLSRLASAYASTIIESGIEFDVLFGPAYKGIPLAALTAAKLAEMDPAKWDKVEYAFNRKEKKDHGEGGNIVGAPLAGKKAFIIDDVMTAGTAINESFAILKENGAEVAGVIIALDRQERTVDSENSAVQVVSARYNIPVLSITNLTKIIEYLGDRLTAEELEKINAYKAQYAPKN</sequence>
<evidence type="ECO:0000256" key="2">
    <source>
        <dbReference type="ARBA" id="ARBA00004889"/>
    </source>
</evidence>
<evidence type="ECO:0000256" key="7">
    <source>
        <dbReference type="ARBA" id="ARBA00022679"/>
    </source>
</evidence>
<evidence type="ECO:0000313" key="11">
    <source>
        <dbReference type="Proteomes" id="UP000398389"/>
    </source>
</evidence>
<dbReference type="SUPFAM" id="SSF53271">
    <property type="entry name" value="PRTase-like"/>
    <property type="match status" value="1"/>
</dbReference>
<dbReference type="RefSeq" id="XP_031850774.1">
    <property type="nucleotide sequence ID" value="XM_031994883.1"/>
</dbReference>
<gene>
    <name evidence="10" type="ORF">SAPINGB_P000159</name>
</gene>
<evidence type="ECO:0000256" key="4">
    <source>
        <dbReference type="ARBA" id="ARBA00011738"/>
    </source>
</evidence>
<keyword evidence="6" id="KW-0328">Glycosyltransferase</keyword>
<dbReference type="InterPro" id="IPR029057">
    <property type="entry name" value="PRTase-like"/>
</dbReference>
<reference evidence="10 11" key="1">
    <citation type="submission" date="2019-09" db="EMBL/GenBank/DDBJ databases">
        <authorList>
            <person name="Brejova B."/>
        </authorList>
    </citation>
    <scope>NUCLEOTIDE SEQUENCE [LARGE SCALE GENOMIC DNA]</scope>
</reference>
<dbReference type="Proteomes" id="UP000398389">
    <property type="component" value="Unassembled WGS sequence"/>
</dbReference>
<evidence type="ECO:0000256" key="8">
    <source>
        <dbReference type="ARBA" id="ARBA00022975"/>
    </source>
</evidence>
<dbReference type="GO" id="GO:0046132">
    <property type="term" value="P:pyrimidine ribonucleoside biosynthetic process"/>
    <property type="evidence" value="ECO:0007669"/>
    <property type="project" value="TreeGrafter"/>
</dbReference>
<evidence type="ECO:0000256" key="6">
    <source>
        <dbReference type="ARBA" id="ARBA00022676"/>
    </source>
</evidence>
<dbReference type="InterPro" id="IPR023031">
    <property type="entry name" value="OPRT"/>
</dbReference>
<dbReference type="GO" id="GO:0004588">
    <property type="term" value="F:orotate phosphoribosyltransferase activity"/>
    <property type="evidence" value="ECO:0007669"/>
    <property type="project" value="UniProtKB-EC"/>
</dbReference>
<evidence type="ECO:0000256" key="3">
    <source>
        <dbReference type="ARBA" id="ARBA00006340"/>
    </source>
</evidence>
<evidence type="ECO:0000256" key="5">
    <source>
        <dbReference type="ARBA" id="ARBA00011971"/>
    </source>
</evidence>
<dbReference type="PANTHER" id="PTHR46683">
    <property type="entry name" value="OROTATE PHOSPHORIBOSYLTRANSFERASE 1-RELATED"/>
    <property type="match status" value="1"/>
</dbReference>
<feature type="domain" description="Phosphoribosyltransferase" evidence="9">
    <location>
        <begin position="51"/>
        <end position="179"/>
    </location>
</feature>
<organism evidence="10 11">
    <name type="scientific">Magnusiomyces paraingens</name>
    <dbReference type="NCBI Taxonomy" id="2606893"/>
    <lineage>
        <taxon>Eukaryota</taxon>
        <taxon>Fungi</taxon>
        <taxon>Dikarya</taxon>
        <taxon>Ascomycota</taxon>
        <taxon>Saccharomycotina</taxon>
        <taxon>Dipodascomycetes</taxon>
        <taxon>Dipodascales</taxon>
        <taxon>Dipodascaceae</taxon>
        <taxon>Magnusiomyces</taxon>
    </lineage>
</organism>
<keyword evidence="7" id="KW-0808">Transferase</keyword>
<dbReference type="InterPro" id="IPR000836">
    <property type="entry name" value="PRTase_dom"/>
</dbReference>
<name>A0A5E8AYP1_9ASCO</name>
<dbReference type="CDD" id="cd06223">
    <property type="entry name" value="PRTases_typeI"/>
    <property type="match status" value="1"/>
</dbReference>
<comment type="function">
    <text evidence="1">Catalyzes the transfer of a ribosyl phosphate group from 5-phosphoribose 1-diphosphate to orotate, leading to the formation of orotidine monophosphate (OMP).</text>
</comment>
<keyword evidence="11" id="KW-1185">Reference proteome</keyword>
<dbReference type="HAMAP" id="MF_01208">
    <property type="entry name" value="PyrE"/>
    <property type="match status" value="1"/>
</dbReference>
<dbReference type="PANTHER" id="PTHR46683:SF1">
    <property type="entry name" value="OROTATE PHOSPHORIBOSYLTRANSFERASE 1-RELATED"/>
    <property type="match status" value="1"/>
</dbReference>
<comment type="pathway">
    <text evidence="2">Pyrimidine metabolism; UMP biosynthesis via de novo pathway; UMP from orotate: step 1/2.</text>
</comment>
<dbReference type="UniPathway" id="UPA00070">
    <property type="reaction ID" value="UER00119"/>
</dbReference>
<accession>A0A5E8AYP1</accession>
<comment type="subunit">
    <text evidence="4">Homodimer.</text>
</comment>
<comment type="similarity">
    <text evidence="3">Belongs to the purine/pyrimidine phosphoribosyltransferase family. PyrE subfamily.</text>
</comment>
<dbReference type="EMBL" id="CABVLU010000001">
    <property type="protein sequence ID" value="VVT43814.1"/>
    <property type="molecule type" value="Genomic_DNA"/>
</dbReference>
<dbReference type="AlphaFoldDB" id="A0A5E8AYP1"/>
<evidence type="ECO:0000313" key="10">
    <source>
        <dbReference type="EMBL" id="VVT43814.1"/>
    </source>
</evidence>
<dbReference type="Pfam" id="PF00156">
    <property type="entry name" value="Pribosyltran"/>
    <property type="match status" value="1"/>
</dbReference>
<dbReference type="OrthoDB" id="5553476at2759"/>
<protein>
    <recommendedName>
        <fullName evidence="5">orotate phosphoribosyltransferase</fullName>
        <ecNumber evidence="5">2.4.2.10</ecNumber>
    </recommendedName>
</protein>
<dbReference type="EC" id="2.4.2.10" evidence="5"/>
<dbReference type="GeneID" id="43578983"/>
<proteinExistence type="inferred from homology"/>